<sequence length="225" mass="25018">IVIDPQSPGSGSKVHVQCLTTNEPIQIKDPFSRSYFDDEKLISMEWYQYKDNGTQETMLLEFLRNKPAEQKARPKFTVFEFWGLQINNVEVTDSAEYSAKFIHLSQDDVRRVNVVVARPPALASERLSLTRKVNQNDKSVTLSCGQLSDLGSPPINILLKAENGTVLPTVYSNGAVEIVVSSNEADTSKFTCEIDLSAPAAICISSKDLPRWQGVITEPVKLQQS</sequence>
<gene>
    <name evidence="1" type="ORF">CUNI_LOCUS11520</name>
</gene>
<evidence type="ECO:0000313" key="2">
    <source>
        <dbReference type="Proteomes" id="UP000678393"/>
    </source>
</evidence>
<dbReference type="Gene3D" id="2.60.40.10">
    <property type="entry name" value="Immunoglobulins"/>
    <property type="match status" value="1"/>
</dbReference>
<evidence type="ECO:0008006" key="3">
    <source>
        <dbReference type="Google" id="ProtNLM"/>
    </source>
</evidence>
<keyword evidence="2" id="KW-1185">Reference proteome</keyword>
<dbReference type="InterPro" id="IPR036179">
    <property type="entry name" value="Ig-like_dom_sf"/>
</dbReference>
<dbReference type="AlphaFoldDB" id="A0A8S3ZFQ0"/>
<feature type="non-terminal residue" evidence="1">
    <location>
        <position position="1"/>
    </location>
</feature>
<dbReference type="EMBL" id="CAJHNH020002221">
    <property type="protein sequence ID" value="CAG5125962.1"/>
    <property type="molecule type" value="Genomic_DNA"/>
</dbReference>
<name>A0A8S3ZFQ0_9EUPU</name>
<proteinExistence type="predicted"/>
<dbReference type="SUPFAM" id="SSF48726">
    <property type="entry name" value="Immunoglobulin"/>
    <property type="match status" value="1"/>
</dbReference>
<feature type="non-terminal residue" evidence="1">
    <location>
        <position position="225"/>
    </location>
</feature>
<organism evidence="1 2">
    <name type="scientific">Candidula unifasciata</name>
    <dbReference type="NCBI Taxonomy" id="100452"/>
    <lineage>
        <taxon>Eukaryota</taxon>
        <taxon>Metazoa</taxon>
        <taxon>Spiralia</taxon>
        <taxon>Lophotrochozoa</taxon>
        <taxon>Mollusca</taxon>
        <taxon>Gastropoda</taxon>
        <taxon>Heterobranchia</taxon>
        <taxon>Euthyneura</taxon>
        <taxon>Panpulmonata</taxon>
        <taxon>Eupulmonata</taxon>
        <taxon>Stylommatophora</taxon>
        <taxon>Helicina</taxon>
        <taxon>Helicoidea</taxon>
        <taxon>Geomitridae</taxon>
        <taxon>Candidula</taxon>
    </lineage>
</organism>
<protein>
    <recommendedName>
        <fullName evidence="3">Ig-like domain-containing protein</fullName>
    </recommendedName>
</protein>
<dbReference type="InterPro" id="IPR013783">
    <property type="entry name" value="Ig-like_fold"/>
</dbReference>
<accession>A0A8S3ZFQ0</accession>
<comment type="caution">
    <text evidence="1">The sequence shown here is derived from an EMBL/GenBank/DDBJ whole genome shotgun (WGS) entry which is preliminary data.</text>
</comment>
<dbReference type="OrthoDB" id="6092848at2759"/>
<dbReference type="Proteomes" id="UP000678393">
    <property type="component" value="Unassembled WGS sequence"/>
</dbReference>
<evidence type="ECO:0000313" key="1">
    <source>
        <dbReference type="EMBL" id="CAG5125962.1"/>
    </source>
</evidence>
<reference evidence="1" key="1">
    <citation type="submission" date="2021-04" db="EMBL/GenBank/DDBJ databases">
        <authorList>
            <consortium name="Molecular Ecology Group"/>
        </authorList>
    </citation>
    <scope>NUCLEOTIDE SEQUENCE</scope>
</reference>